<dbReference type="OrthoDB" id="8596007at2"/>
<accession>A0A366KCH1</accession>
<dbReference type="InterPro" id="IPR000849">
    <property type="entry name" value="Sugar_P_transporter"/>
</dbReference>
<sequence>MAKTCGIVAVAIEREIAPHRGRLFITEPVSAPSCGSTRRSTAVSKYTFSLAFEKHVPKVDLPLSDQRKAWFKEFMKPFIMVTLLYSTMYFVRDDFKAAQPLLKQQMGLTTQQLGLVGFAFSVAYGLGKIVVGYIVTNKDNKKVASIMLLAASVVVMCVGFLLTMSQVPFGWLLSLWAVNGVIQCAAGPACAGTILNWTTSKNYGRYYGAWSASHNIGGGLAGIFSLWCAQTFFHGHVYGMFIAPALVAFVVAFVCFFVGKNRPEDLGWGTAEEIFDEPPKAEDQESSNDSTWELFRKYLLANPLVWVLCFSDVFAYVLRVGIDNWSSLRVTEQLGFSNEVGAQAIFYFGMGSMIGCIIWGAISDAFGGRPGLVSLIDLGLAPIPLVAYQFAKTPMTVMVSLFFLGMFAFGPQVLIAISQFAVVPKKAAALAGGILGAFAYLLGDSTGKLVLARIADSTASGITMFGHVFHGWNDTFALLYGAIACSFLLQIIVTVHEERKIRSTRKLAAAKKTED</sequence>
<feature type="transmembrane region" description="Helical" evidence="5">
    <location>
        <begin position="427"/>
        <end position="443"/>
    </location>
</feature>
<keyword evidence="3 5" id="KW-1133">Transmembrane helix</keyword>
<keyword evidence="2 5" id="KW-0812">Transmembrane</keyword>
<feature type="transmembrane region" description="Helical" evidence="5">
    <location>
        <begin position="238"/>
        <end position="258"/>
    </location>
</feature>
<feature type="transmembrane region" description="Helical" evidence="5">
    <location>
        <begin position="372"/>
        <end position="391"/>
    </location>
</feature>
<dbReference type="InterPro" id="IPR051337">
    <property type="entry name" value="OPA_Antiporter"/>
</dbReference>
<comment type="caution">
    <text evidence="7">The sequence shown here is derived from an EMBL/GenBank/DDBJ whole genome shotgun (WGS) entry which is preliminary data.</text>
</comment>
<dbReference type="Pfam" id="PF07690">
    <property type="entry name" value="MFS_1"/>
    <property type="match status" value="1"/>
</dbReference>
<evidence type="ECO:0000313" key="8">
    <source>
        <dbReference type="Proteomes" id="UP000252345"/>
    </source>
</evidence>
<reference evidence="7 8" key="1">
    <citation type="submission" date="2017-10" db="EMBL/GenBank/DDBJ databases">
        <title>Bifidobacterium xylocopum sp. nov. and Bifidobacterium aemilianum sp. nov., from the carpenter bee (Xylocopa violacea) digestive tract.</title>
        <authorList>
            <person name="Alberoni D."/>
            <person name="Baffoni L."/>
            <person name="Di Gioia D."/>
            <person name="Gaggia F."/>
            <person name="Biavati B."/>
        </authorList>
    </citation>
    <scope>NUCLEOTIDE SEQUENCE [LARGE SCALE GENOMIC DNA]</scope>
    <source>
        <strain evidence="7 8">XV2</strain>
    </source>
</reference>
<evidence type="ECO:0000256" key="3">
    <source>
        <dbReference type="ARBA" id="ARBA00022989"/>
    </source>
</evidence>
<keyword evidence="4 5" id="KW-0472">Membrane</keyword>
<dbReference type="SUPFAM" id="SSF103473">
    <property type="entry name" value="MFS general substrate transporter"/>
    <property type="match status" value="1"/>
</dbReference>
<proteinExistence type="predicted"/>
<dbReference type="PROSITE" id="PS50850">
    <property type="entry name" value="MFS"/>
    <property type="match status" value="1"/>
</dbReference>
<gene>
    <name evidence="7" type="ORF">CRD59_03435</name>
</gene>
<feature type="transmembrane region" description="Helical" evidence="5">
    <location>
        <begin position="304"/>
        <end position="322"/>
    </location>
</feature>
<evidence type="ECO:0000256" key="1">
    <source>
        <dbReference type="ARBA" id="ARBA00004651"/>
    </source>
</evidence>
<feature type="transmembrane region" description="Helical" evidence="5">
    <location>
        <begin position="342"/>
        <end position="360"/>
    </location>
</feature>
<feature type="transmembrane region" description="Helical" evidence="5">
    <location>
        <begin position="397"/>
        <end position="415"/>
    </location>
</feature>
<organism evidence="7 8">
    <name type="scientific">Bifidobacterium xylocopae</name>
    <dbReference type="NCBI Taxonomy" id="2493119"/>
    <lineage>
        <taxon>Bacteria</taxon>
        <taxon>Bacillati</taxon>
        <taxon>Actinomycetota</taxon>
        <taxon>Actinomycetes</taxon>
        <taxon>Bifidobacteriales</taxon>
        <taxon>Bifidobacteriaceae</taxon>
        <taxon>Bifidobacterium</taxon>
    </lineage>
</organism>
<feature type="transmembrane region" description="Helical" evidence="5">
    <location>
        <begin position="207"/>
        <end position="232"/>
    </location>
</feature>
<dbReference type="PANTHER" id="PTHR43826">
    <property type="entry name" value="GLUCOSE-6-PHOSPHATE EXCHANGER SLC37A4"/>
    <property type="match status" value="1"/>
</dbReference>
<evidence type="ECO:0000313" key="7">
    <source>
        <dbReference type="EMBL" id="RBP99436.1"/>
    </source>
</evidence>
<feature type="transmembrane region" description="Helical" evidence="5">
    <location>
        <begin position="143"/>
        <end position="163"/>
    </location>
</feature>
<feature type="transmembrane region" description="Helical" evidence="5">
    <location>
        <begin position="112"/>
        <end position="136"/>
    </location>
</feature>
<dbReference type="InterPro" id="IPR036259">
    <property type="entry name" value="MFS_trans_sf"/>
</dbReference>
<evidence type="ECO:0000256" key="2">
    <source>
        <dbReference type="ARBA" id="ARBA00022692"/>
    </source>
</evidence>
<dbReference type="PIRSF" id="PIRSF002808">
    <property type="entry name" value="Hexose_phosphate_transp"/>
    <property type="match status" value="1"/>
</dbReference>
<dbReference type="PANTHER" id="PTHR43826:SF9">
    <property type="entry name" value="PROTEIN, PUTATIVE-RELATED"/>
    <property type="match status" value="1"/>
</dbReference>
<dbReference type="GO" id="GO:0061513">
    <property type="term" value="F:glucose 6-phosphate:phosphate antiporter activity"/>
    <property type="evidence" value="ECO:0007669"/>
    <property type="project" value="TreeGrafter"/>
</dbReference>
<dbReference type="GO" id="GO:0005886">
    <property type="term" value="C:plasma membrane"/>
    <property type="evidence" value="ECO:0007669"/>
    <property type="project" value="UniProtKB-SubCell"/>
</dbReference>
<name>A0A366KCH1_9BIFI</name>
<keyword evidence="8" id="KW-1185">Reference proteome</keyword>
<dbReference type="EMBL" id="PDCH01000005">
    <property type="protein sequence ID" value="RBP99436.1"/>
    <property type="molecule type" value="Genomic_DNA"/>
</dbReference>
<evidence type="ECO:0000256" key="5">
    <source>
        <dbReference type="SAM" id="Phobius"/>
    </source>
</evidence>
<feature type="transmembrane region" description="Helical" evidence="5">
    <location>
        <begin position="74"/>
        <end position="92"/>
    </location>
</feature>
<dbReference type="Gene3D" id="1.20.1250.20">
    <property type="entry name" value="MFS general substrate transporter like domains"/>
    <property type="match status" value="2"/>
</dbReference>
<dbReference type="AlphaFoldDB" id="A0A366KCH1"/>
<feature type="transmembrane region" description="Helical" evidence="5">
    <location>
        <begin position="477"/>
        <end position="496"/>
    </location>
</feature>
<dbReference type="NCBIfam" id="NF007107">
    <property type="entry name" value="PRK09556.1"/>
    <property type="match status" value="1"/>
</dbReference>
<feature type="transmembrane region" description="Helical" evidence="5">
    <location>
        <begin position="169"/>
        <end position="195"/>
    </location>
</feature>
<feature type="domain" description="Major facilitator superfamily (MFS) profile" evidence="6">
    <location>
        <begin position="73"/>
        <end position="499"/>
    </location>
</feature>
<dbReference type="InterPro" id="IPR020846">
    <property type="entry name" value="MFS_dom"/>
</dbReference>
<protein>
    <submittedName>
        <fullName evidence="7">Hexose-6-phosphate:phosphate antiporter</fullName>
    </submittedName>
</protein>
<comment type="subcellular location">
    <subcellularLocation>
        <location evidence="1">Cell membrane</location>
        <topology evidence="1">Multi-pass membrane protein</topology>
    </subcellularLocation>
</comment>
<evidence type="ECO:0000259" key="6">
    <source>
        <dbReference type="PROSITE" id="PS50850"/>
    </source>
</evidence>
<dbReference type="InterPro" id="IPR011701">
    <property type="entry name" value="MFS"/>
</dbReference>
<dbReference type="GO" id="GO:0035435">
    <property type="term" value="P:phosphate ion transmembrane transport"/>
    <property type="evidence" value="ECO:0007669"/>
    <property type="project" value="TreeGrafter"/>
</dbReference>
<dbReference type="Proteomes" id="UP000252345">
    <property type="component" value="Unassembled WGS sequence"/>
</dbReference>
<evidence type="ECO:0000256" key="4">
    <source>
        <dbReference type="ARBA" id="ARBA00023136"/>
    </source>
</evidence>